<dbReference type="SUPFAM" id="SSF54236">
    <property type="entry name" value="Ubiquitin-like"/>
    <property type="match status" value="1"/>
</dbReference>
<dbReference type="Gene3D" id="2.30.29.30">
    <property type="entry name" value="Pleckstrin-homology domain (PH domain)/Phosphotyrosine-binding domain (PTB)"/>
    <property type="match status" value="1"/>
</dbReference>
<dbReference type="InterPro" id="IPR029071">
    <property type="entry name" value="Ubiquitin-like_domsf"/>
</dbReference>
<dbReference type="PANTHER" id="PTHR11243">
    <property type="entry name" value="GROWTH FACTOR RECEPTOR-BOUND PROTEIN"/>
    <property type="match status" value="1"/>
</dbReference>
<dbReference type="Proteomes" id="UP000267029">
    <property type="component" value="Unassembled WGS sequence"/>
</dbReference>
<dbReference type="InterPro" id="IPR011993">
    <property type="entry name" value="PH-like_dom_sf"/>
</dbReference>
<organism evidence="2 3">
    <name type="scientific">Mesocestoides corti</name>
    <name type="common">Flatworm</name>
    <dbReference type="NCBI Taxonomy" id="53468"/>
    <lineage>
        <taxon>Eukaryota</taxon>
        <taxon>Metazoa</taxon>
        <taxon>Spiralia</taxon>
        <taxon>Lophotrochozoa</taxon>
        <taxon>Platyhelminthes</taxon>
        <taxon>Cestoda</taxon>
        <taxon>Eucestoda</taxon>
        <taxon>Cyclophyllidea</taxon>
        <taxon>Mesocestoididae</taxon>
        <taxon>Mesocestoides</taxon>
    </lineage>
</organism>
<evidence type="ECO:0000313" key="3">
    <source>
        <dbReference type="Proteomes" id="UP000267029"/>
    </source>
</evidence>
<accession>A0A3P6GA15</accession>
<dbReference type="SUPFAM" id="SSF50729">
    <property type="entry name" value="PH domain-like"/>
    <property type="match status" value="1"/>
</dbReference>
<dbReference type="GO" id="GO:0007165">
    <property type="term" value="P:signal transduction"/>
    <property type="evidence" value="ECO:0007669"/>
    <property type="project" value="InterPro"/>
</dbReference>
<protein>
    <recommendedName>
        <fullName evidence="1">Ras-associating domain-containing protein</fullName>
    </recommendedName>
</protein>
<evidence type="ECO:0000259" key="1">
    <source>
        <dbReference type="PROSITE" id="PS50200"/>
    </source>
</evidence>
<dbReference type="InterPro" id="IPR000159">
    <property type="entry name" value="RA_dom"/>
</dbReference>
<name>A0A3P6GA15_MESCO</name>
<dbReference type="EMBL" id="UXSR01000273">
    <property type="protein sequence ID" value="VDD75901.1"/>
    <property type="molecule type" value="Genomic_DNA"/>
</dbReference>
<evidence type="ECO:0000313" key="2">
    <source>
        <dbReference type="EMBL" id="VDD75901.1"/>
    </source>
</evidence>
<dbReference type="OrthoDB" id="6245530at2759"/>
<keyword evidence="3" id="KW-1185">Reference proteome</keyword>
<dbReference type="AlphaFoldDB" id="A0A3P6GA15"/>
<dbReference type="PROSITE" id="PS50200">
    <property type="entry name" value="RA"/>
    <property type="match status" value="1"/>
</dbReference>
<dbReference type="Gene3D" id="3.10.20.90">
    <property type="entry name" value="Phosphatidylinositol 3-kinase Catalytic Subunit, Chain A, domain 1"/>
    <property type="match status" value="1"/>
</dbReference>
<sequence>MAAKNFLPLSTRMALVEKVPSMKLERCFEDDECVRDCILSWPIHCTNLIFFEERQDVFGLFEDPQDMLEKDGSNRLPPFKDYLYILHPGNKWKRRYCVLRSSGLYASKKRGSGMGPRLLHNYRQRLAACEMNHQSSTDRMDADKARIPGGGNSATVVDEVRHPHSLVGQRGITHQRSDRRAVDRACSVSRVAHRQGGLGCSRASLGPSGGLGASVGDLGYVSGKLSVNNLEEEVMLAALRASGNFVLVVCQLRFLALKASIQATISALSSIHFGGLVESSTAQQQSRKRNKKTLHEKVRLHGDATDPRETSIDHFPCRPPRRCSSCLKSEKLALKPLQQNTSNENSRRHYHSRLIKYTNSPSYGLNFCPPSFHRLSYKNYFLILSSYNIKRNYVVKARY</sequence>
<feature type="domain" description="Ras-associating" evidence="1">
    <location>
        <begin position="1"/>
        <end position="56"/>
    </location>
</feature>
<proteinExistence type="predicted"/>
<reference evidence="2 3" key="1">
    <citation type="submission" date="2018-10" db="EMBL/GenBank/DDBJ databases">
        <authorList>
            <consortium name="Pathogen Informatics"/>
        </authorList>
    </citation>
    <scope>NUCLEOTIDE SEQUENCE [LARGE SCALE GENOMIC DNA]</scope>
</reference>
<dbReference type="PANTHER" id="PTHR11243:SF23">
    <property type="entry name" value="LD06925P"/>
    <property type="match status" value="1"/>
</dbReference>
<gene>
    <name evidence="2" type="ORF">MCOS_LOCUS1904</name>
</gene>
<dbReference type="STRING" id="53468.A0A3P6GA15"/>
<dbReference type="InterPro" id="IPR039664">
    <property type="entry name" value="GRB/APBB1IP"/>
</dbReference>